<accession>A0A0A5GA97</accession>
<dbReference type="STRING" id="1385512.N784_10250"/>
<sequence>MYVGRDMTELSMIAKCDWNEDELAYFQHALSQILPYLNKEGVATLHEIIEEMDQRGGLYHKEATWSSGTKPTYD</sequence>
<dbReference type="RefSeq" id="WP_036832391.1">
    <property type="nucleotide sequence ID" value="NZ_AVPG01000003.1"/>
</dbReference>
<dbReference type="EMBL" id="AVPG01000003">
    <property type="protein sequence ID" value="KGX88118.1"/>
    <property type="molecule type" value="Genomic_DNA"/>
</dbReference>
<dbReference type="eggNOG" id="ENOG50335P2">
    <property type="taxonomic scope" value="Bacteria"/>
</dbReference>
<dbReference type="OrthoDB" id="2691543at2"/>
<dbReference type="Proteomes" id="UP000030401">
    <property type="component" value="Unassembled WGS sequence"/>
</dbReference>
<dbReference type="AlphaFoldDB" id="A0A0A5GA97"/>
<organism evidence="1 2">
    <name type="scientific">Pontibacillus litoralis JSM 072002</name>
    <dbReference type="NCBI Taxonomy" id="1385512"/>
    <lineage>
        <taxon>Bacteria</taxon>
        <taxon>Bacillati</taxon>
        <taxon>Bacillota</taxon>
        <taxon>Bacilli</taxon>
        <taxon>Bacillales</taxon>
        <taxon>Bacillaceae</taxon>
        <taxon>Pontibacillus</taxon>
    </lineage>
</organism>
<proteinExistence type="predicted"/>
<evidence type="ECO:0000313" key="2">
    <source>
        <dbReference type="Proteomes" id="UP000030401"/>
    </source>
</evidence>
<protein>
    <recommendedName>
        <fullName evidence="3">Cytosolic protein</fullName>
    </recommendedName>
</protein>
<keyword evidence="2" id="KW-1185">Reference proteome</keyword>
<reference evidence="1 2" key="1">
    <citation type="submission" date="2013-08" db="EMBL/GenBank/DDBJ databases">
        <authorList>
            <person name="Huang J."/>
            <person name="Wang G."/>
        </authorList>
    </citation>
    <scope>NUCLEOTIDE SEQUENCE [LARGE SCALE GENOMIC DNA]</scope>
    <source>
        <strain evidence="1 2">JSM 072002</strain>
    </source>
</reference>
<evidence type="ECO:0000313" key="1">
    <source>
        <dbReference type="EMBL" id="KGX88118.1"/>
    </source>
</evidence>
<gene>
    <name evidence="1" type="ORF">N784_10250</name>
</gene>
<comment type="caution">
    <text evidence="1">The sequence shown here is derived from an EMBL/GenBank/DDBJ whole genome shotgun (WGS) entry which is preliminary data.</text>
</comment>
<evidence type="ECO:0008006" key="3">
    <source>
        <dbReference type="Google" id="ProtNLM"/>
    </source>
</evidence>
<name>A0A0A5GA97_9BACI</name>